<evidence type="ECO:0000313" key="1">
    <source>
        <dbReference type="EMBL" id="MFD1047060.1"/>
    </source>
</evidence>
<organism evidence="1 2">
    <name type="scientific">Kibdelosporangium lantanae</name>
    <dbReference type="NCBI Taxonomy" id="1497396"/>
    <lineage>
        <taxon>Bacteria</taxon>
        <taxon>Bacillati</taxon>
        <taxon>Actinomycetota</taxon>
        <taxon>Actinomycetes</taxon>
        <taxon>Pseudonocardiales</taxon>
        <taxon>Pseudonocardiaceae</taxon>
        <taxon>Kibdelosporangium</taxon>
    </lineage>
</organism>
<name>A0ABW3MBK7_9PSEU</name>
<dbReference type="Proteomes" id="UP001597045">
    <property type="component" value="Unassembled WGS sequence"/>
</dbReference>
<dbReference type="EMBL" id="JBHTIS010000912">
    <property type="protein sequence ID" value="MFD1047060.1"/>
    <property type="molecule type" value="Genomic_DNA"/>
</dbReference>
<gene>
    <name evidence="1" type="ORF">ACFQ1S_16655</name>
</gene>
<proteinExistence type="predicted"/>
<feature type="non-terminal residue" evidence="1">
    <location>
        <position position="101"/>
    </location>
</feature>
<protein>
    <submittedName>
        <fullName evidence="1">Uncharacterized protein</fullName>
    </submittedName>
</protein>
<comment type="caution">
    <text evidence="1">The sequence shown here is derived from an EMBL/GenBank/DDBJ whole genome shotgun (WGS) entry which is preliminary data.</text>
</comment>
<reference evidence="2" key="1">
    <citation type="journal article" date="2019" name="Int. J. Syst. Evol. Microbiol.">
        <title>The Global Catalogue of Microorganisms (GCM) 10K type strain sequencing project: providing services to taxonomists for standard genome sequencing and annotation.</title>
        <authorList>
            <consortium name="The Broad Institute Genomics Platform"/>
            <consortium name="The Broad Institute Genome Sequencing Center for Infectious Disease"/>
            <person name="Wu L."/>
            <person name="Ma J."/>
        </authorList>
    </citation>
    <scope>NUCLEOTIDE SEQUENCE [LARGE SCALE GENOMIC DNA]</scope>
    <source>
        <strain evidence="2">JCM 31486</strain>
    </source>
</reference>
<sequence>MDLLLGTFSSLLNYAASAVAEKNRERVIAVETERIEKDRQLEAISRERETELSRIAKDKELEAEKRAIAEVIRERIAVDKTVAEQEETIKRLRAVEEAERL</sequence>
<evidence type="ECO:0000313" key="2">
    <source>
        <dbReference type="Proteomes" id="UP001597045"/>
    </source>
</evidence>
<keyword evidence="2" id="KW-1185">Reference proteome</keyword>
<accession>A0ABW3MBK7</accession>